<dbReference type="PANTHER" id="PTHR42693">
    <property type="entry name" value="ARYLSULFATASE FAMILY MEMBER"/>
    <property type="match status" value="1"/>
</dbReference>
<evidence type="ECO:0000259" key="2">
    <source>
        <dbReference type="Pfam" id="PF00884"/>
    </source>
</evidence>
<dbReference type="GO" id="GO:0004065">
    <property type="term" value="F:arylsulfatase activity"/>
    <property type="evidence" value="ECO:0007669"/>
    <property type="project" value="TreeGrafter"/>
</dbReference>
<dbReference type="Proteomes" id="UP000529843">
    <property type="component" value="Unassembled WGS sequence"/>
</dbReference>
<comment type="caution">
    <text evidence="3">The sequence shown here is derived from an EMBL/GenBank/DDBJ whole genome shotgun (WGS) entry which is preliminary data.</text>
</comment>
<dbReference type="InterPro" id="IPR000917">
    <property type="entry name" value="Sulfatase_N"/>
</dbReference>
<name>A0A7K4NKQ8_9ARCH</name>
<feature type="domain" description="Sulfatase N-terminal" evidence="2">
    <location>
        <begin position="25"/>
        <end position="271"/>
    </location>
</feature>
<dbReference type="EMBL" id="JACAST010000002">
    <property type="protein sequence ID" value="NWK01773.1"/>
    <property type="molecule type" value="Genomic_DNA"/>
</dbReference>
<organism evidence="3 4">
    <name type="scientific">Marine Group I thaumarchaeote</name>
    <dbReference type="NCBI Taxonomy" id="2511932"/>
    <lineage>
        <taxon>Archaea</taxon>
        <taxon>Nitrososphaerota</taxon>
        <taxon>Marine Group I</taxon>
    </lineage>
</organism>
<dbReference type="Gene3D" id="3.30.1120.10">
    <property type="match status" value="1"/>
</dbReference>
<keyword evidence="3" id="KW-0378">Hydrolase</keyword>
<dbReference type="PANTHER" id="PTHR42693:SF33">
    <property type="entry name" value="ARYLSULFATASE"/>
    <property type="match status" value="1"/>
</dbReference>
<dbReference type="GO" id="GO:0016740">
    <property type="term" value="F:transferase activity"/>
    <property type="evidence" value="ECO:0007669"/>
    <property type="project" value="UniProtKB-KW"/>
</dbReference>
<dbReference type="Gene3D" id="3.40.720.10">
    <property type="entry name" value="Alkaline Phosphatase, subunit A"/>
    <property type="match status" value="1"/>
</dbReference>
<evidence type="ECO:0000313" key="4">
    <source>
        <dbReference type="Proteomes" id="UP000529843"/>
    </source>
</evidence>
<dbReference type="SUPFAM" id="SSF53649">
    <property type="entry name" value="Alkaline phosphatase-like"/>
    <property type="match status" value="1"/>
</dbReference>
<reference evidence="3 4" key="1">
    <citation type="journal article" date="2019" name="Environ. Microbiol.">
        <title>Genomics insights into ecotype formation of ammonia-oxidizing archaea in the deep ocean.</title>
        <authorList>
            <person name="Wang Y."/>
            <person name="Huang J.M."/>
            <person name="Cui G.J."/>
            <person name="Nunoura T."/>
            <person name="Takaki Y."/>
            <person name="Li W.L."/>
            <person name="Li J."/>
            <person name="Gao Z.M."/>
            <person name="Takai K."/>
            <person name="Zhang A.Q."/>
            <person name="Stepanauskas R."/>
        </authorList>
    </citation>
    <scope>NUCLEOTIDE SEQUENCE [LARGE SCALE GENOMIC DNA]</scope>
    <source>
        <strain evidence="3 4">N8</strain>
    </source>
</reference>
<gene>
    <name evidence="3" type="ORF">HX804_00455</name>
</gene>
<accession>A0A7K4NKQ8</accession>
<sequence>MNEKNLIIICIDGGRLDRALNSKVFKHLAAKGVFFPQTITYAPYTNSAIHALISGSYGNRNGCSSYWHSIKFKKFEFKTLTEYLHNVGYYTYADIPSDLVLPNSEFDEFEVFDESLVDLKQRHSNLIEKMKTKNEDGQSFFLYLHYESIHTGILNSVLKAYDNYSEEYFENRKLNEKRYDDLFRIAEEYIEVLGRKITDFNLWKDSIVLIISDHGISVGEKFGERAYGAFCYDYTIKTFAYYISSDFGSKEIPEQVRHVDFMPTILDQLNIELDENFKPLDGVSLIPLINEEPFDEKIAYTETANPLDTSVPPKEPNTKSVRTSKWKLIYNEHNNTKELYNLEKDPAETNNLINLGLEIEEFLWNEFLRIQDNK</sequence>
<dbReference type="InterPro" id="IPR050738">
    <property type="entry name" value="Sulfatase"/>
</dbReference>
<comment type="similarity">
    <text evidence="1">Belongs to the sulfatase family.</text>
</comment>
<protein>
    <submittedName>
        <fullName evidence="3">Sulfatase-like hydrolase/transferase</fullName>
    </submittedName>
</protein>
<dbReference type="Pfam" id="PF00884">
    <property type="entry name" value="Sulfatase"/>
    <property type="match status" value="1"/>
</dbReference>
<evidence type="ECO:0000256" key="1">
    <source>
        <dbReference type="ARBA" id="ARBA00008779"/>
    </source>
</evidence>
<dbReference type="AlphaFoldDB" id="A0A7K4NKQ8"/>
<keyword evidence="3" id="KW-0808">Transferase</keyword>
<dbReference type="InterPro" id="IPR017850">
    <property type="entry name" value="Alkaline_phosphatase_core_sf"/>
</dbReference>
<proteinExistence type="inferred from homology"/>
<evidence type="ECO:0000313" key="3">
    <source>
        <dbReference type="EMBL" id="NWK01773.1"/>
    </source>
</evidence>